<dbReference type="Pfam" id="PF00149">
    <property type="entry name" value="Metallophos"/>
    <property type="match status" value="1"/>
</dbReference>
<dbReference type="GO" id="GO:0008803">
    <property type="term" value="F:bis(5'-nucleosyl)-tetraphosphatase (symmetrical) activity"/>
    <property type="evidence" value="ECO:0007669"/>
    <property type="project" value="TreeGrafter"/>
</dbReference>
<gene>
    <name evidence="3" type="ORF">FVF75_13730</name>
</gene>
<dbReference type="GO" id="GO:0005737">
    <property type="term" value="C:cytoplasm"/>
    <property type="evidence" value="ECO:0007669"/>
    <property type="project" value="TreeGrafter"/>
</dbReference>
<dbReference type="GO" id="GO:0110154">
    <property type="term" value="P:RNA decapping"/>
    <property type="evidence" value="ECO:0007669"/>
    <property type="project" value="TreeGrafter"/>
</dbReference>
<sequence length="271" mass="29164">MRGLGGLLRGRSQAKAPQPKGQTHRILALPRMPVAVYAIGDLHGCRQLYHALEAEIVADARARGFEGPKLIVSLGDVVDRGPDSAGLIADLMAPAPDGFRRVVLRGNHEDKMEAFLDDPDGHRIWLKFGGDATLRSYGLQPEDEDRGFDLPTSRLAAMIRTAIPDDHRAFLRGLPLALTLDRYILCHAGIDPARKVDAQDPDQLMWGDPALVDGTEGLPTVVHGHVITEAPLVTPARINIDTGAYLSGQLTAVCLTRDAAPRLLGVSGHPG</sequence>
<protein>
    <submittedName>
        <fullName evidence="3">Serine/threonine protein phosphatase</fullName>
    </submittedName>
</protein>
<dbReference type="EMBL" id="VSIY01000013">
    <property type="protein sequence ID" value="TYB80682.1"/>
    <property type="molecule type" value="Genomic_DNA"/>
</dbReference>
<dbReference type="PANTHER" id="PTHR42850">
    <property type="entry name" value="METALLOPHOSPHOESTERASE"/>
    <property type="match status" value="1"/>
</dbReference>
<dbReference type="InterPro" id="IPR004843">
    <property type="entry name" value="Calcineurin-like_PHP"/>
</dbReference>
<evidence type="ECO:0000313" key="3">
    <source>
        <dbReference type="EMBL" id="TYB80682.1"/>
    </source>
</evidence>
<dbReference type="PANTHER" id="PTHR42850:SF4">
    <property type="entry name" value="ZINC-DEPENDENT ENDOPOLYPHOSPHATASE"/>
    <property type="match status" value="1"/>
</dbReference>
<proteinExistence type="predicted"/>
<dbReference type="GO" id="GO:0016791">
    <property type="term" value="F:phosphatase activity"/>
    <property type="evidence" value="ECO:0007669"/>
    <property type="project" value="TreeGrafter"/>
</dbReference>
<dbReference type="InterPro" id="IPR050126">
    <property type="entry name" value="Ap4A_hydrolase"/>
</dbReference>
<feature type="region of interest" description="Disordered" evidence="1">
    <location>
        <begin position="1"/>
        <end position="23"/>
    </location>
</feature>
<name>A0A5D0RGQ7_9RHOB</name>
<comment type="caution">
    <text evidence="3">The sequence shown here is derived from an EMBL/GenBank/DDBJ whole genome shotgun (WGS) entry which is preliminary data.</text>
</comment>
<feature type="domain" description="Calcineurin-like phosphoesterase" evidence="2">
    <location>
        <begin position="36"/>
        <end position="226"/>
    </location>
</feature>
<keyword evidence="4" id="KW-1185">Reference proteome</keyword>
<dbReference type="SUPFAM" id="SSF56300">
    <property type="entry name" value="Metallo-dependent phosphatases"/>
    <property type="match status" value="1"/>
</dbReference>
<reference evidence="3 4" key="1">
    <citation type="submission" date="2019-08" db="EMBL/GenBank/DDBJ databases">
        <title>Identification of a novel species of the genus Boseongicola.</title>
        <authorList>
            <person name="Zhang X.-Q."/>
        </authorList>
    </citation>
    <scope>NUCLEOTIDE SEQUENCE [LARGE SCALE GENOMIC DNA]</scope>
    <source>
        <strain evidence="3 4">HY14</strain>
    </source>
</reference>
<dbReference type="Proteomes" id="UP000322080">
    <property type="component" value="Unassembled WGS sequence"/>
</dbReference>
<dbReference type="Gene3D" id="3.60.21.10">
    <property type="match status" value="1"/>
</dbReference>
<evidence type="ECO:0000259" key="2">
    <source>
        <dbReference type="Pfam" id="PF00149"/>
    </source>
</evidence>
<dbReference type="InterPro" id="IPR029052">
    <property type="entry name" value="Metallo-depent_PP-like"/>
</dbReference>
<evidence type="ECO:0000256" key="1">
    <source>
        <dbReference type="SAM" id="MobiDB-lite"/>
    </source>
</evidence>
<organism evidence="3 4">
    <name type="scientific">Maritimibacter fusiformis</name>
    <dbReference type="NCBI Taxonomy" id="2603819"/>
    <lineage>
        <taxon>Bacteria</taxon>
        <taxon>Pseudomonadati</taxon>
        <taxon>Pseudomonadota</taxon>
        <taxon>Alphaproteobacteria</taxon>
        <taxon>Rhodobacterales</taxon>
        <taxon>Roseobacteraceae</taxon>
        <taxon>Maritimibacter</taxon>
    </lineage>
</organism>
<dbReference type="AlphaFoldDB" id="A0A5D0RGQ7"/>
<evidence type="ECO:0000313" key="4">
    <source>
        <dbReference type="Proteomes" id="UP000322080"/>
    </source>
</evidence>
<accession>A0A5D0RGQ7</accession>